<organism evidence="1 2">
    <name type="scientific">Ajellomyces capsulatus (strain H88)</name>
    <name type="common">Darling's disease fungus</name>
    <name type="synonym">Histoplasma capsulatum</name>
    <dbReference type="NCBI Taxonomy" id="544711"/>
    <lineage>
        <taxon>Eukaryota</taxon>
        <taxon>Fungi</taxon>
        <taxon>Dikarya</taxon>
        <taxon>Ascomycota</taxon>
        <taxon>Pezizomycotina</taxon>
        <taxon>Eurotiomycetes</taxon>
        <taxon>Eurotiomycetidae</taxon>
        <taxon>Onygenales</taxon>
        <taxon>Ajellomycetaceae</taxon>
        <taxon>Histoplasma</taxon>
    </lineage>
</organism>
<dbReference type="GO" id="GO:0016740">
    <property type="term" value="F:transferase activity"/>
    <property type="evidence" value="ECO:0007669"/>
    <property type="project" value="UniProtKB-KW"/>
</dbReference>
<dbReference type="Proteomes" id="UP000663419">
    <property type="component" value="Chromosome 1"/>
</dbReference>
<reference evidence="1" key="1">
    <citation type="submission" date="2021-01" db="EMBL/GenBank/DDBJ databases">
        <title>Chromosome-level genome assembly of a human fungal pathogen reveals clustering of transcriptionally co-regulated genes.</title>
        <authorList>
            <person name="Voorhies M."/>
            <person name="Cohen S."/>
            <person name="Shea T.P."/>
            <person name="Petrus S."/>
            <person name="Munoz J.F."/>
            <person name="Poplawski S."/>
            <person name="Goldman W.E."/>
            <person name="Michael T."/>
            <person name="Cuomo C.A."/>
            <person name="Sil A."/>
            <person name="Beyhan S."/>
        </authorList>
    </citation>
    <scope>NUCLEOTIDE SEQUENCE</scope>
    <source>
        <strain evidence="1">H88</strain>
    </source>
</reference>
<accession>A0A8A1L4J3</accession>
<evidence type="ECO:0000313" key="2">
    <source>
        <dbReference type="Proteomes" id="UP000663419"/>
    </source>
</evidence>
<dbReference type="EMBL" id="CP069102">
    <property type="protein sequence ID" value="QSS49318.1"/>
    <property type="molecule type" value="Genomic_DNA"/>
</dbReference>
<name>A0A8A1L4J3_AJEC8</name>
<dbReference type="AlphaFoldDB" id="A0A8A1L4J3"/>
<sequence>MEVPPSKSSISDAGHLMHNLSISPSMKFRRSCRNPLVPRSPFPDQPRLQDLRCLQMPLVPCKTFSLRRPRISPKEGSKQPKEYGCCIRHQRCPSPR</sequence>
<evidence type="ECO:0000313" key="1">
    <source>
        <dbReference type="EMBL" id="QSS49318.1"/>
    </source>
</evidence>
<dbReference type="VEuPathDB" id="FungiDB:I7I53_09635"/>
<gene>
    <name evidence="1" type="ORF">I7I53_09635</name>
</gene>
<proteinExistence type="predicted"/>
<protein>
    <submittedName>
        <fullName evidence="1">CDP-alcohol phosphatidyltransferase</fullName>
    </submittedName>
</protein>
<keyword evidence="1" id="KW-0808">Transferase</keyword>